<dbReference type="SUPFAM" id="SSF103473">
    <property type="entry name" value="MFS general substrate transporter"/>
    <property type="match status" value="1"/>
</dbReference>
<keyword evidence="5 6" id="KW-0472">Membrane</keyword>
<dbReference type="PANTHER" id="PTHR43124">
    <property type="entry name" value="PURINE EFFLUX PUMP PBUE"/>
    <property type="match status" value="1"/>
</dbReference>
<feature type="transmembrane region" description="Helical" evidence="6">
    <location>
        <begin position="19"/>
        <end position="38"/>
    </location>
</feature>
<dbReference type="Gene3D" id="1.20.1250.20">
    <property type="entry name" value="MFS general substrate transporter like domains"/>
    <property type="match status" value="1"/>
</dbReference>
<comment type="subcellular location">
    <subcellularLocation>
        <location evidence="1">Cell membrane</location>
        <topology evidence="1">Multi-pass membrane protein</topology>
    </subcellularLocation>
</comment>
<evidence type="ECO:0000256" key="1">
    <source>
        <dbReference type="ARBA" id="ARBA00004651"/>
    </source>
</evidence>
<keyword evidence="4 6" id="KW-1133">Transmembrane helix</keyword>
<name>A0A812JVC7_9DINO</name>
<dbReference type="PANTHER" id="PTHR43124:SF3">
    <property type="entry name" value="CHLORAMPHENICOL EFFLUX PUMP RV0191"/>
    <property type="match status" value="1"/>
</dbReference>
<feature type="transmembrane region" description="Helical" evidence="6">
    <location>
        <begin position="108"/>
        <end position="130"/>
    </location>
</feature>
<evidence type="ECO:0000256" key="4">
    <source>
        <dbReference type="ARBA" id="ARBA00022989"/>
    </source>
</evidence>
<dbReference type="EMBL" id="CAJNJA010006538">
    <property type="protein sequence ID" value="CAE7211645.1"/>
    <property type="molecule type" value="Genomic_DNA"/>
</dbReference>
<evidence type="ECO:0000313" key="9">
    <source>
        <dbReference type="Proteomes" id="UP000601435"/>
    </source>
</evidence>
<organism evidence="8 9">
    <name type="scientific">Symbiodinium necroappetens</name>
    <dbReference type="NCBI Taxonomy" id="1628268"/>
    <lineage>
        <taxon>Eukaryota</taxon>
        <taxon>Sar</taxon>
        <taxon>Alveolata</taxon>
        <taxon>Dinophyceae</taxon>
        <taxon>Suessiales</taxon>
        <taxon>Symbiodiniaceae</taxon>
        <taxon>Symbiodinium</taxon>
    </lineage>
</organism>
<evidence type="ECO:0000259" key="7">
    <source>
        <dbReference type="PROSITE" id="PS50850"/>
    </source>
</evidence>
<feature type="transmembrane region" description="Helical" evidence="6">
    <location>
        <begin position="281"/>
        <end position="306"/>
    </location>
</feature>
<feature type="transmembrane region" description="Helical" evidence="6">
    <location>
        <begin position="136"/>
        <end position="157"/>
    </location>
</feature>
<feature type="transmembrane region" description="Helical" evidence="6">
    <location>
        <begin position="75"/>
        <end position="96"/>
    </location>
</feature>
<feature type="transmembrane region" description="Helical" evidence="6">
    <location>
        <begin position="349"/>
        <end position="370"/>
    </location>
</feature>
<evidence type="ECO:0000256" key="5">
    <source>
        <dbReference type="ARBA" id="ARBA00023136"/>
    </source>
</evidence>
<evidence type="ECO:0000256" key="3">
    <source>
        <dbReference type="ARBA" id="ARBA00022692"/>
    </source>
</evidence>
<protein>
    <submittedName>
        <fullName evidence="8">NepI protein</fullName>
    </submittedName>
</protein>
<dbReference type="Proteomes" id="UP000601435">
    <property type="component" value="Unassembled WGS sequence"/>
</dbReference>
<feature type="transmembrane region" description="Helical" evidence="6">
    <location>
        <begin position="178"/>
        <end position="200"/>
    </location>
</feature>
<accession>A0A812JVC7</accession>
<keyword evidence="3 6" id="KW-0812">Transmembrane</keyword>
<dbReference type="InterPro" id="IPR011701">
    <property type="entry name" value="MFS"/>
</dbReference>
<evidence type="ECO:0000256" key="6">
    <source>
        <dbReference type="SAM" id="Phobius"/>
    </source>
</evidence>
<dbReference type="GO" id="GO:0022857">
    <property type="term" value="F:transmembrane transporter activity"/>
    <property type="evidence" value="ECO:0007669"/>
    <property type="project" value="InterPro"/>
</dbReference>
<sequence length="388" mass="41106">MSAVATEFGFDGPERDEKLGGLVSLVFFACGAVASLVIGRLADVMQRRNLVCVCMLVGSSGTFANSQAGGFVSLLFGRGAVGIAAGGLMPTSFAIIGDLYPADERPHAIAVVGIVSGFGISIGQALAGFVGTAAGWRAPFAIVGVTGWCVAILLFFIQREPERARERIDHDNTSWCAALSRPTVVCGCFQSLFACVPWSIVGTFFTDYLAVDAGMGVPAATTVLFSMGVGCVSGTLVGGKLGQCLYKRDKTLQAWLMGLTVWAGMLPFLILFFAGSSGQPWMYHSLSFLGVFLASMSPVNLKAVLLNAVPTQSRGRVFGVFNIMDDLGKGLGPALVASWVRYLGRKESFMLGMLFWLPSGFFCLMLTRTIPQADLADKASEEGCSMLQ</sequence>
<feature type="transmembrane region" description="Helical" evidence="6">
    <location>
        <begin position="254"/>
        <end position="275"/>
    </location>
</feature>
<feature type="transmembrane region" description="Helical" evidence="6">
    <location>
        <begin position="50"/>
        <end position="69"/>
    </location>
</feature>
<dbReference type="PROSITE" id="PS50850">
    <property type="entry name" value="MFS"/>
    <property type="match status" value="1"/>
</dbReference>
<dbReference type="InterPro" id="IPR020846">
    <property type="entry name" value="MFS_dom"/>
</dbReference>
<gene>
    <name evidence="8" type="primary">nepI</name>
    <name evidence="8" type="ORF">SNEC2469_LOCUS2181</name>
</gene>
<dbReference type="InterPro" id="IPR036259">
    <property type="entry name" value="MFS_trans_sf"/>
</dbReference>
<proteinExistence type="predicted"/>
<feature type="domain" description="Major facilitator superfamily (MFS) profile" evidence="7">
    <location>
        <begin position="1"/>
        <end position="371"/>
    </location>
</feature>
<dbReference type="GO" id="GO:0005886">
    <property type="term" value="C:plasma membrane"/>
    <property type="evidence" value="ECO:0007669"/>
    <property type="project" value="UniProtKB-SubCell"/>
</dbReference>
<feature type="transmembrane region" description="Helical" evidence="6">
    <location>
        <begin position="220"/>
        <end position="242"/>
    </location>
</feature>
<dbReference type="OrthoDB" id="440755at2759"/>
<dbReference type="Pfam" id="PF07690">
    <property type="entry name" value="MFS_1"/>
    <property type="match status" value="1"/>
</dbReference>
<evidence type="ECO:0000313" key="8">
    <source>
        <dbReference type="EMBL" id="CAE7211645.1"/>
    </source>
</evidence>
<dbReference type="AlphaFoldDB" id="A0A812JVC7"/>
<keyword evidence="2" id="KW-1003">Cell membrane</keyword>
<keyword evidence="9" id="KW-1185">Reference proteome</keyword>
<dbReference type="InterPro" id="IPR050189">
    <property type="entry name" value="MFS_Efflux_Transporters"/>
</dbReference>
<reference evidence="8" key="1">
    <citation type="submission" date="2021-02" db="EMBL/GenBank/DDBJ databases">
        <authorList>
            <person name="Dougan E. K."/>
            <person name="Rhodes N."/>
            <person name="Thang M."/>
            <person name="Chan C."/>
        </authorList>
    </citation>
    <scope>NUCLEOTIDE SEQUENCE</scope>
</reference>
<comment type="caution">
    <text evidence="8">The sequence shown here is derived from an EMBL/GenBank/DDBJ whole genome shotgun (WGS) entry which is preliminary data.</text>
</comment>
<evidence type="ECO:0000256" key="2">
    <source>
        <dbReference type="ARBA" id="ARBA00022475"/>
    </source>
</evidence>